<dbReference type="PANTHER" id="PTHR40375">
    <property type="entry name" value="SPORULATION-SPECIFIC PROTEIN 22"/>
    <property type="match status" value="1"/>
</dbReference>
<gene>
    <name evidence="1" type="ORF">BBO_04446</name>
</gene>
<dbReference type="OrthoDB" id="65716at2759"/>
<comment type="caution">
    <text evidence="1">The sequence shown here is derived from an EMBL/GenBank/DDBJ whole genome shotgun (WGS) entry which is preliminary data.</text>
</comment>
<dbReference type="PANTHER" id="PTHR40375:SF2">
    <property type="entry name" value="SPORULATION-SPECIFIC PROTEIN 22"/>
    <property type="match status" value="1"/>
</dbReference>
<dbReference type="InterPro" id="IPR039057">
    <property type="entry name" value="Spo22/ZIP4"/>
</dbReference>
<evidence type="ECO:0000313" key="1">
    <source>
        <dbReference type="EMBL" id="OAA44090.1"/>
    </source>
</evidence>
<dbReference type="EMBL" id="AZHA01000011">
    <property type="protein sequence ID" value="OAA44090.1"/>
    <property type="molecule type" value="Genomic_DNA"/>
</dbReference>
<sequence>MSKHNLPPNHHTVLENAAVLQLQTFLQRRDLEAIWDAFHLLDCIHFHATSLGPSAIHSIHAALWKLIQSLYEEKRYTIVLSYCQLALHPSLTPSHNTPTFQRRLLAVLVDLGDYTDAFALFESLPASTRDDLSTRVLVFRLATRAWNQPLAQECLQFFARTDSSSSSSKEAARDALYACVREAQTAGARLCTVQALTAAAASWKGEVVVAAHVASLLRCAIRLLQAMAAAEEEGSETNAGFASSEVVALFHTAAEFVASNARDDQGDLVFPAAELRWFSTNAYNLGVVHCTLWEPGRLVSLFQSCLVFTQALSSSTSTSDDATDAADLVLTLLRCHFVLASLYISEAQLPNNEHTPSLYADVERHASAYATLFTETCGAAATSKPCPDLRQKLGVLCVFHCEALLSRQSYDHVPRIIKQAGRLCSNDVNVLKALGGCVIQSEAPVTVILSCGVAVKSSMLKSIVNEIFALENFTSDRLAQYLRCMVQVLLPMTDDSAARDILEQAVQVAHEAKQVGIAFPTEEAAWLATAAFNHGLTRYAARHDMAACRGWMDKAVAMAQHADENGQFAASMQARRQTLVDSSVAGTPTNAVDYFRTCNRDLESSRGHVLL</sequence>
<dbReference type="Proteomes" id="UP000076863">
    <property type="component" value="Unassembled WGS sequence"/>
</dbReference>
<reference evidence="1 2" key="1">
    <citation type="journal article" date="2016" name="Genome Biol. Evol.">
        <title>Divergent and convergent evolution of fungal pathogenicity.</title>
        <authorList>
            <person name="Shang Y."/>
            <person name="Xiao G."/>
            <person name="Zheng P."/>
            <person name="Cen K."/>
            <person name="Zhan S."/>
            <person name="Wang C."/>
        </authorList>
    </citation>
    <scope>NUCLEOTIDE SEQUENCE [LARGE SCALE GENOMIC DNA]</scope>
    <source>
        <strain evidence="1 2">RCEF 3172</strain>
    </source>
</reference>
<dbReference type="GO" id="GO:0090173">
    <property type="term" value="P:regulation of synaptonemal complex assembly"/>
    <property type="evidence" value="ECO:0007669"/>
    <property type="project" value="InterPro"/>
</dbReference>
<keyword evidence="2" id="KW-1185">Reference proteome</keyword>
<dbReference type="AlphaFoldDB" id="A0A162LSY0"/>
<proteinExistence type="predicted"/>
<protein>
    <submittedName>
        <fullName evidence="1">Meiosis specific protein SPO22</fullName>
    </submittedName>
</protein>
<accession>A0A162LSY0</accession>
<name>A0A162LSY0_9HYPO</name>
<evidence type="ECO:0000313" key="2">
    <source>
        <dbReference type="Proteomes" id="UP000076863"/>
    </source>
</evidence>
<organism evidence="1 2">
    <name type="scientific">Beauveria brongniartii RCEF 3172</name>
    <dbReference type="NCBI Taxonomy" id="1081107"/>
    <lineage>
        <taxon>Eukaryota</taxon>
        <taxon>Fungi</taxon>
        <taxon>Dikarya</taxon>
        <taxon>Ascomycota</taxon>
        <taxon>Pezizomycotina</taxon>
        <taxon>Sordariomycetes</taxon>
        <taxon>Hypocreomycetidae</taxon>
        <taxon>Hypocreales</taxon>
        <taxon>Cordycipitaceae</taxon>
        <taxon>Beauveria</taxon>
        <taxon>Beauveria brongniartii</taxon>
    </lineage>
</organism>